<dbReference type="SUPFAM" id="SSF53850">
    <property type="entry name" value="Periplasmic binding protein-like II"/>
    <property type="match status" value="1"/>
</dbReference>
<name>A0A941DN03_9BURK</name>
<dbReference type="Proteomes" id="UP000680067">
    <property type="component" value="Unassembled WGS sequence"/>
</dbReference>
<accession>A0A941DN03</accession>
<dbReference type="EMBL" id="JAGSPN010000008">
    <property type="protein sequence ID" value="MBR7782780.1"/>
    <property type="molecule type" value="Genomic_DNA"/>
</dbReference>
<comment type="caution">
    <text evidence="1">The sequence shown here is derived from an EMBL/GenBank/DDBJ whole genome shotgun (WGS) entry which is preliminary data.</text>
</comment>
<dbReference type="PANTHER" id="PTHR35841:SF1">
    <property type="entry name" value="PHOSPHONATES-BINDING PERIPLASMIC PROTEIN"/>
    <property type="match status" value="1"/>
</dbReference>
<dbReference type="PANTHER" id="PTHR35841">
    <property type="entry name" value="PHOSPHONATES-BINDING PERIPLASMIC PROTEIN"/>
    <property type="match status" value="1"/>
</dbReference>
<dbReference type="Pfam" id="PF12974">
    <property type="entry name" value="Phosphonate-bd"/>
    <property type="match status" value="1"/>
</dbReference>
<dbReference type="RefSeq" id="WP_212688092.1">
    <property type="nucleotide sequence ID" value="NZ_JAGSPN010000008.1"/>
</dbReference>
<sequence>MSLSLSRRRWLALSTGVLSGLAFAETARPLVIGVIPYLSPSVLLNLFAPVRDHLQKALGRPVVMYTATDVPTYVRRCLNDEYDLLLSSAHFTRLVQRRSASIPLTRFRDSLYGMIYVAGQSGVQHISQLKGKRIALTDRTILVNLEMFRMLRKSNIPESDVQLRMSANMNSALLSVAHGEADAAMTAHFAIDQMPASQRSDFRSILQTDPLPNIHLSASPRISPGDRQKIQQAMMTLGDQANGLLFLQRSRFGGVELADEKILKTLDVYLADTLHYLGMQ</sequence>
<organism evidence="1 2">
    <name type="scientific">Undibacterium luofuense</name>
    <dbReference type="NCBI Taxonomy" id="2828733"/>
    <lineage>
        <taxon>Bacteria</taxon>
        <taxon>Pseudomonadati</taxon>
        <taxon>Pseudomonadota</taxon>
        <taxon>Betaproteobacteria</taxon>
        <taxon>Burkholderiales</taxon>
        <taxon>Oxalobacteraceae</taxon>
        <taxon>Undibacterium</taxon>
    </lineage>
</organism>
<protein>
    <submittedName>
        <fullName evidence="1">Phosphate/phosphite/phosphonate ABC transporter substrate-binding protein</fullName>
    </submittedName>
</protein>
<proteinExistence type="predicted"/>
<dbReference type="Gene3D" id="3.40.190.10">
    <property type="entry name" value="Periplasmic binding protein-like II"/>
    <property type="match status" value="2"/>
</dbReference>
<evidence type="ECO:0000313" key="1">
    <source>
        <dbReference type="EMBL" id="MBR7782780.1"/>
    </source>
</evidence>
<gene>
    <name evidence="1" type="ORF">KDM89_11545</name>
</gene>
<dbReference type="AlphaFoldDB" id="A0A941DN03"/>
<keyword evidence="2" id="KW-1185">Reference proteome</keyword>
<evidence type="ECO:0000313" key="2">
    <source>
        <dbReference type="Proteomes" id="UP000680067"/>
    </source>
</evidence>
<reference evidence="1" key="1">
    <citation type="submission" date="2021-04" db="EMBL/GenBank/DDBJ databases">
        <title>novel species isolated from subtropical streams in China.</title>
        <authorList>
            <person name="Lu H."/>
        </authorList>
    </citation>
    <scope>NUCLEOTIDE SEQUENCE</scope>
    <source>
        <strain evidence="1">LFS511W</strain>
    </source>
</reference>